<dbReference type="GO" id="GO:0030313">
    <property type="term" value="C:cell envelope"/>
    <property type="evidence" value="ECO:0007669"/>
    <property type="project" value="UniProtKB-SubCell"/>
</dbReference>
<dbReference type="InterPro" id="IPR050465">
    <property type="entry name" value="UPF0194_transport"/>
</dbReference>
<evidence type="ECO:0000313" key="4">
    <source>
        <dbReference type="Proteomes" id="UP001063816"/>
    </source>
</evidence>
<dbReference type="PANTHER" id="PTHR32347:SF23">
    <property type="entry name" value="BLL5650 PROTEIN"/>
    <property type="match status" value="1"/>
</dbReference>
<dbReference type="SUPFAM" id="SSF111369">
    <property type="entry name" value="HlyD-like secretion proteins"/>
    <property type="match status" value="1"/>
</dbReference>
<dbReference type="Proteomes" id="UP001063816">
    <property type="component" value="Unassembled WGS sequence"/>
</dbReference>
<dbReference type="Gene3D" id="1.10.287.470">
    <property type="entry name" value="Helix hairpin bin"/>
    <property type="match status" value="1"/>
</dbReference>
<dbReference type="PANTHER" id="PTHR32347">
    <property type="entry name" value="EFFLUX SYSTEM COMPONENT YKNX-RELATED"/>
    <property type="match status" value="1"/>
</dbReference>
<comment type="subcellular location">
    <subcellularLocation>
        <location evidence="1">Cell envelope</location>
    </subcellularLocation>
</comment>
<dbReference type="AlphaFoldDB" id="A0A9J6PZY6"/>
<evidence type="ECO:0000256" key="1">
    <source>
        <dbReference type="ARBA" id="ARBA00004196"/>
    </source>
</evidence>
<protein>
    <submittedName>
        <fullName evidence="3">HlyD family efflux transporter periplasmic adaptor subunit</fullName>
    </submittedName>
</protein>
<evidence type="ECO:0000313" key="3">
    <source>
        <dbReference type="EMBL" id="MCU6665871.1"/>
    </source>
</evidence>
<comment type="caution">
    <text evidence="3">The sequence shown here is derived from an EMBL/GenBank/DDBJ whole genome shotgun (WGS) entry which is preliminary data.</text>
</comment>
<gene>
    <name evidence="3" type="ORF">M8014_16140</name>
</gene>
<accession>A0A9J6PZY6</accession>
<dbReference type="EMBL" id="JAMGZK010000052">
    <property type="protein sequence ID" value="MCU6665871.1"/>
    <property type="molecule type" value="Genomic_DNA"/>
</dbReference>
<keyword evidence="2" id="KW-0175">Coiled coil</keyword>
<reference evidence="3" key="1">
    <citation type="submission" date="2022-05" db="EMBL/GenBank/DDBJ databases">
        <title>Description of a novel species of Leclercia; Leclercia tamurae and the Proposal for a Novel Genus Silvania gen. nov. Containing Two Novel Species Silvania hatchlandensis sp. nov. and Silvania confinis sp. nov. Isolated from the Rhizosphere of Oak.</title>
        <authorList>
            <person name="Maddock D.W."/>
            <person name="Brady C.L."/>
            <person name="Denman S."/>
            <person name="Arnold D."/>
        </authorList>
    </citation>
    <scope>NUCLEOTIDE SEQUENCE</scope>
    <source>
        <strain evidence="3">H19S6</strain>
    </source>
</reference>
<dbReference type="RefSeq" id="WP_271283410.1">
    <property type="nucleotide sequence ID" value="NZ_JAMGZK010000052.1"/>
</dbReference>
<sequence length="450" mass="49505">MIAGAQGWRLAARIARIKEYSELGFVICNDTRQLVEYRQAALMRVTGEKQARLVAHSGLNDVDRNTPYALWLAEVSAEIIPRCRKLAEGARLLPLSAVMLSEPLQAAWNEWLPEYVWVFPLTGPQGELLSLLFLGRDDPWPGTLTPDSAEFALLQLCGLYGYATWALTARPSALKRLWQRSGGKRLLWVLLALIAIFCIPVREYTLVPAEIVSLESEVIASPEQGVIQRMVTMPNATVKKGDVLAVLDDTTLRNRLAVATAELATSDTTLHQATQKAIEDQQAKSELAMAEGRWREKQVEVASLQRELDKLTIRAPRNGVFVYSDPDDWAGRPVQTGERIGLLADPDKPGVRAWAPASESTNLKQGAPMTVFLKVAPLSPLSATLDYAGYQTVEAPNGVASYVLRGSLQGDTAEARIGLQGTARVSGDWKALGYLLLRRPLATLRAWVGW</sequence>
<keyword evidence="4" id="KW-1185">Reference proteome</keyword>
<evidence type="ECO:0000256" key="2">
    <source>
        <dbReference type="ARBA" id="ARBA00023054"/>
    </source>
</evidence>
<dbReference type="Gene3D" id="2.40.50.100">
    <property type="match status" value="1"/>
</dbReference>
<proteinExistence type="predicted"/>
<organism evidence="3 4">
    <name type="scientific">Silvania hatchlandensis</name>
    <dbReference type="NCBI Taxonomy" id="2926469"/>
    <lineage>
        <taxon>Bacteria</taxon>
        <taxon>Pseudomonadati</taxon>
        <taxon>Pseudomonadota</taxon>
        <taxon>Gammaproteobacteria</taxon>
        <taxon>Enterobacterales</taxon>
        <taxon>Enterobacteriaceae</taxon>
        <taxon>Silvania</taxon>
    </lineage>
</organism>
<name>A0A9J6PZY6_9ENTR</name>